<evidence type="ECO:0000256" key="10">
    <source>
        <dbReference type="ARBA" id="ARBA00032062"/>
    </source>
</evidence>
<evidence type="ECO:0000313" key="13">
    <source>
        <dbReference type="Proteomes" id="UP000501346"/>
    </source>
</evidence>
<comment type="subunit">
    <text evidence="4 11">Heterodimer with ALG13 to form a functional enzyme.</text>
</comment>
<sequence length="246" mass="28218">MSEVESAYNMNTAYLASLVLIVSAIYVVRLVTILPFFHTQSRVRKETRDEASVLRTQKLSKKPLKIFVFLGSGGHTGEMLRLLQNYKDLLLDQSIIYVGYSDQASRQKFCSLAQNFPRCQVKYYEFMKAREVKATLLQSVKTIIGTLVQSLVHVIRIRLSMCGSPHLFLLNGPGTCCIITFWLKTIELVLLFLDSSHIVYVESLARINTPSLTGKILYWVVDEFVVQWRELRDNCLPRSKWFGILV</sequence>
<evidence type="ECO:0000256" key="4">
    <source>
        <dbReference type="ARBA" id="ARBA00011335"/>
    </source>
</evidence>
<evidence type="ECO:0000256" key="9">
    <source>
        <dbReference type="ARBA" id="ARBA00023136"/>
    </source>
</evidence>
<dbReference type="GO" id="GO:0006488">
    <property type="term" value="P:dolichol-linked oligosaccharide biosynthetic process"/>
    <property type="evidence" value="ECO:0007669"/>
    <property type="project" value="InterPro"/>
</dbReference>
<keyword evidence="6 11" id="KW-0812">Transmembrane</keyword>
<evidence type="ECO:0000256" key="7">
    <source>
        <dbReference type="ARBA" id="ARBA00022824"/>
    </source>
</evidence>
<evidence type="ECO:0000256" key="3">
    <source>
        <dbReference type="ARBA" id="ARBA00009731"/>
    </source>
</evidence>
<evidence type="ECO:0000313" key="12">
    <source>
        <dbReference type="EMBL" id="QID84249.1"/>
    </source>
</evidence>
<accession>A0A6C1E5I9</accession>
<dbReference type="PANTHER" id="PTHR12154">
    <property type="entry name" value="GLYCOSYL TRANSFERASE-RELATED"/>
    <property type="match status" value="1"/>
</dbReference>
<keyword evidence="12" id="KW-0808">Transferase</keyword>
<organism evidence="12 13">
    <name type="scientific">Saccharomyces pastorianus</name>
    <name type="common">Lager yeast</name>
    <name type="synonym">Saccharomyces cerevisiae x Saccharomyces eubayanus</name>
    <dbReference type="NCBI Taxonomy" id="27292"/>
    <lineage>
        <taxon>Eukaryota</taxon>
        <taxon>Fungi</taxon>
        <taxon>Dikarya</taxon>
        <taxon>Ascomycota</taxon>
        <taxon>Saccharomycotina</taxon>
        <taxon>Saccharomycetes</taxon>
        <taxon>Saccharomycetales</taxon>
        <taxon>Saccharomycetaceae</taxon>
        <taxon>Saccharomyces</taxon>
    </lineage>
</organism>
<dbReference type="GO" id="GO:0004577">
    <property type="term" value="F:N-acetylglucosaminyldiphosphodolichol N-acetylglucosaminyltransferase activity"/>
    <property type="evidence" value="ECO:0007669"/>
    <property type="project" value="TreeGrafter"/>
</dbReference>
<evidence type="ECO:0000256" key="5">
    <source>
        <dbReference type="ARBA" id="ARBA00017467"/>
    </source>
</evidence>
<proteinExistence type="inferred from homology"/>
<gene>
    <name evidence="12" type="primary">ALG14_2</name>
    <name evidence="11" type="synonym">ALG14</name>
    <name evidence="12" type="ORF">GRS66_006747</name>
</gene>
<keyword evidence="9 11" id="KW-0472">Membrane</keyword>
<dbReference type="OrthoDB" id="17098at2759"/>
<keyword evidence="13" id="KW-1185">Reference proteome</keyword>
<dbReference type="GO" id="GO:0043541">
    <property type="term" value="C:UDP-N-acetylglucosamine transferase complex"/>
    <property type="evidence" value="ECO:0007669"/>
    <property type="project" value="TreeGrafter"/>
</dbReference>
<dbReference type="Pfam" id="PF08660">
    <property type="entry name" value="Alg14"/>
    <property type="match status" value="1"/>
</dbReference>
<name>A0A6C1E5I9_SACPS</name>
<comment type="function">
    <text evidence="11">Involved in protein N-glycosylation. Essential for the second step of the dolichol-linked oligosaccharide pathway. Anchors the catalytic subunit ALG13 to the ER.</text>
</comment>
<evidence type="ECO:0000256" key="2">
    <source>
        <dbReference type="ARBA" id="ARBA00004590"/>
    </source>
</evidence>
<evidence type="ECO:0000256" key="1">
    <source>
        <dbReference type="ARBA" id="ARBA00004389"/>
    </source>
</evidence>
<reference evidence="12 13" key="1">
    <citation type="journal article" date="2019" name="BMC Genomics">
        <title>Chromosome level assembly and comparative genome analysis confirm lager-brewing yeasts originated from a single hybridization.</title>
        <authorList>
            <person name="Salazar A.N."/>
            <person name="Gorter de Vries A.R."/>
            <person name="van den Broek M."/>
            <person name="Brouwers N."/>
            <person name="de la Torre Cortes P."/>
            <person name="Kuijpers N.G.A."/>
            <person name="Daran J.G."/>
            <person name="Abeel T."/>
        </authorList>
    </citation>
    <scope>NUCLEOTIDE SEQUENCE [LARGE SCALE GENOMIC DNA]</scope>
    <source>
        <strain evidence="12 13">CBS 1483</strain>
    </source>
</reference>
<dbReference type="Proteomes" id="UP000501346">
    <property type="component" value="Chromosome SeIV-SeII"/>
</dbReference>
<comment type="subcellular location">
    <subcellularLocation>
        <location evidence="1 11">Endoplasmic reticulum membrane</location>
        <topology evidence="1 11">Single-pass membrane protein</topology>
    </subcellularLocation>
    <subcellularLocation>
        <location evidence="2">Nucleus membrane</location>
        <topology evidence="2">Single-pass membrane protein</topology>
    </subcellularLocation>
</comment>
<evidence type="ECO:0000256" key="8">
    <source>
        <dbReference type="ARBA" id="ARBA00022989"/>
    </source>
</evidence>
<feature type="transmembrane region" description="Helical" evidence="11">
    <location>
        <begin position="12"/>
        <end position="37"/>
    </location>
</feature>
<dbReference type="PANTHER" id="PTHR12154:SF4">
    <property type="entry name" value="UDP-N-ACETYLGLUCOSAMINE TRANSFERASE SUBUNIT ALG14 HOMOLOG"/>
    <property type="match status" value="1"/>
</dbReference>
<keyword evidence="8 11" id="KW-1133">Transmembrane helix</keyword>
<dbReference type="GO" id="GO:0031965">
    <property type="term" value="C:nuclear membrane"/>
    <property type="evidence" value="ECO:0007669"/>
    <property type="project" value="UniProtKB-SubCell"/>
</dbReference>
<dbReference type="AlphaFoldDB" id="A0A6C1E5I9"/>
<evidence type="ECO:0000256" key="11">
    <source>
        <dbReference type="RuleBase" id="RU362127"/>
    </source>
</evidence>
<dbReference type="EMBL" id="CP049001">
    <property type="protein sequence ID" value="QID84249.1"/>
    <property type="molecule type" value="Genomic_DNA"/>
</dbReference>
<protein>
    <recommendedName>
        <fullName evidence="5 11">UDP-N-acetylglucosamine transferase subunit ALG14</fullName>
    </recommendedName>
    <alternativeName>
        <fullName evidence="10 11">Asparagine-linked glycosylation protein 14</fullName>
    </alternativeName>
</protein>
<dbReference type="Gene3D" id="3.40.50.2000">
    <property type="entry name" value="Glycogen Phosphorylase B"/>
    <property type="match status" value="1"/>
</dbReference>
<evidence type="ECO:0000256" key="6">
    <source>
        <dbReference type="ARBA" id="ARBA00022692"/>
    </source>
</evidence>
<dbReference type="InterPro" id="IPR013969">
    <property type="entry name" value="Oligosacch_biosynth_Alg14"/>
</dbReference>
<keyword evidence="7 11" id="KW-0256">Endoplasmic reticulum</keyword>
<comment type="similarity">
    <text evidence="3 11">Belongs to the ALG14 family.</text>
</comment>